<proteinExistence type="predicted"/>
<name>A0ACC0Z5M9_9ROSI</name>
<dbReference type="EMBL" id="CM047738">
    <property type="protein sequence ID" value="KAJ0045238.1"/>
    <property type="molecule type" value="Genomic_DNA"/>
</dbReference>
<comment type="caution">
    <text evidence="1">The sequence shown here is derived from an EMBL/GenBank/DDBJ whole genome shotgun (WGS) entry which is preliminary data.</text>
</comment>
<evidence type="ECO:0000313" key="1">
    <source>
        <dbReference type="EMBL" id="KAJ0045238.1"/>
    </source>
</evidence>
<keyword evidence="2" id="KW-1185">Reference proteome</keyword>
<reference evidence="2" key="1">
    <citation type="journal article" date="2023" name="G3 (Bethesda)">
        <title>Genome assembly and association tests identify interacting loci associated with vigor, precocity, and sex in interspecific pistachio rootstocks.</title>
        <authorList>
            <person name="Palmer W."/>
            <person name="Jacygrad E."/>
            <person name="Sagayaradj S."/>
            <person name="Cavanaugh K."/>
            <person name="Han R."/>
            <person name="Bertier L."/>
            <person name="Beede B."/>
            <person name="Kafkas S."/>
            <person name="Golino D."/>
            <person name="Preece J."/>
            <person name="Michelmore R."/>
        </authorList>
    </citation>
    <scope>NUCLEOTIDE SEQUENCE [LARGE SCALE GENOMIC DNA]</scope>
</reference>
<evidence type="ECO:0000313" key="2">
    <source>
        <dbReference type="Proteomes" id="UP001163603"/>
    </source>
</evidence>
<protein>
    <submittedName>
        <fullName evidence="1">Uncharacterized protein</fullName>
    </submittedName>
</protein>
<dbReference type="Proteomes" id="UP001163603">
    <property type="component" value="Chromosome 3"/>
</dbReference>
<gene>
    <name evidence="1" type="ORF">Pint_03948</name>
</gene>
<accession>A0ACC0Z5M9</accession>
<organism evidence="1 2">
    <name type="scientific">Pistacia integerrima</name>
    <dbReference type="NCBI Taxonomy" id="434235"/>
    <lineage>
        <taxon>Eukaryota</taxon>
        <taxon>Viridiplantae</taxon>
        <taxon>Streptophyta</taxon>
        <taxon>Embryophyta</taxon>
        <taxon>Tracheophyta</taxon>
        <taxon>Spermatophyta</taxon>
        <taxon>Magnoliopsida</taxon>
        <taxon>eudicotyledons</taxon>
        <taxon>Gunneridae</taxon>
        <taxon>Pentapetalae</taxon>
        <taxon>rosids</taxon>
        <taxon>malvids</taxon>
        <taxon>Sapindales</taxon>
        <taxon>Anacardiaceae</taxon>
        <taxon>Pistacia</taxon>
    </lineage>
</organism>
<sequence>MLLGQASGMAFLGTLPCAKSCYISINGNAKSSWSERKNLFISCLRLCREGSLGENGAVVIFISELYVIEDELKLMLCGAELSGAIVEEEQDMIENVLEIKDTLVGEVMTPIVESGSDHQELKEKHLIYKLEVWS</sequence>